<dbReference type="AlphaFoldDB" id="A0AAV9SZ72"/>
<comment type="caution">
    <text evidence="1">The sequence shown here is derived from an EMBL/GenBank/DDBJ whole genome shotgun (WGS) entry which is preliminary data.</text>
</comment>
<protein>
    <submittedName>
        <fullName evidence="1">Uncharacterized protein</fullName>
    </submittedName>
</protein>
<organism evidence="1 2">
    <name type="scientific">Colletotrichum tabaci</name>
    <dbReference type="NCBI Taxonomy" id="1209068"/>
    <lineage>
        <taxon>Eukaryota</taxon>
        <taxon>Fungi</taxon>
        <taxon>Dikarya</taxon>
        <taxon>Ascomycota</taxon>
        <taxon>Pezizomycotina</taxon>
        <taxon>Sordariomycetes</taxon>
        <taxon>Hypocreomycetidae</taxon>
        <taxon>Glomerellales</taxon>
        <taxon>Glomerellaceae</taxon>
        <taxon>Colletotrichum</taxon>
        <taxon>Colletotrichum destructivum species complex</taxon>
    </lineage>
</organism>
<accession>A0AAV9SZ72</accession>
<gene>
    <name evidence="1" type="ORF">QIS74_11723</name>
</gene>
<keyword evidence="2" id="KW-1185">Reference proteome</keyword>
<dbReference type="EMBL" id="JASAOK010000047">
    <property type="protein sequence ID" value="KAK6210139.1"/>
    <property type="molecule type" value="Genomic_DNA"/>
</dbReference>
<proteinExistence type="predicted"/>
<name>A0AAV9SZ72_9PEZI</name>
<dbReference type="Proteomes" id="UP001327957">
    <property type="component" value="Unassembled WGS sequence"/>
</dbReference>
<reference evidence="1 2" key="1">
    <citation type="submission" date="2023-04" db="EMBL/GenBank/DDBJ databases">
        <title>Colletotrichum tabacum stain YC1 causing leaf anthracnose on Nicotiana tabacum(L.) cv.</title>
        <authorList>
            <person name="Ji Z."/>
            <person name="Wang M."/>
            <person name="Zhang J."/>
            <person name="Wang N."/>
            <person name="Zhou Z."/>
        </authorList>
    </citation>
    <scope>NUCLEOTIDE SEQUENCE [LARGE SCALE GENOMIC DNA]</scope>
    <source>
        <strain evidence="1 2">YC1</strain>
    </source>
</reference>
<sequence length="228" mass="25461">MAPRGKKTRVKNVAKKINSIADVAGDLTQNAETVSPFLAGKDISKNYFRRIPIEIRQMIYALAVIDQDVIEPLQVEKRSNKFCGGQTAAKAFSGLLLTCRMFREELKDRPDFYQGHRTFLVGGLGVSADHGNLRFSGEQGFVDTDAALVDLVQRLNSRLLELGTFCGSKYVIDKPIVGRRFQEALVCLELDVFGDNRAGQSHQSGMVTENPKYIDTYESEDNKCIFDD</sequence>
<evidence type="ECO:0000313" key="1">
    <source>
        <dbReference type="EMBL" id="KAK6210139.1"/>
    </source>
</evidence>
<evidence type="ECO:0000313" key="2">
    <source>
        <dbReference type="Proteomes" id="UP001327957"/>
    </source>
</evidence>